<evidence type="ECO:0000313" key="4">
    <source>
        <dbReference type="Proteomes" id="UP000273898"/>
    </source>
</evidence>
<keyword evidence="5" id="KW-1185">Reference proteome</keyword>
<feature type="region of interest" description="Disordered" evidence="1">
    <location>
        <begin position="1"/>
        <end position="20"/>
    </location>
</feature>
<evidence type="ECO:0000313" key="2">
    <source>
        <dbReference type="EMBL" id="RLJ73664.1"/>
    </source>
</evidence>
<evidence type="ECO:0000256" key="1">
    <source>
        <dbReference type="SAM" id="MobiDB-lite"/>
    </source>
</evidence>
<dbReference type="OrthoDB" id="63920at2"/>
<accession>A0A497XVJ9</accession>
<organism evidence="2 4">
    <name type="scientific">Pedobacter alluvionis</name>
    <dbReference type="NCBI Taxonomy" id="475253"/>
    <lineage>
        <taxon>Bacteria</taxon>
        <taxon>Pseudomonadati</taxon>
        <taxon>Bacteroidota</taxon>
        <taxon>Sphingobacteriia</taxon>
        <taxon>Sphingobacteriales</taxon>
        <taxon>Sphingobacteriaceae</taxon>
        <taxon>Pedobacter</taxon>
    </lineage>
</organism>
<comment type="caution">
    <text evidence="2">The sequence shown here is derived from an EMBL/GenBank/DDBJ whole genome shotgun (WGS) entry which is preliminary data.</text>
</comment>
<dbReference type="EMBL" id="SOPX01000001">
    <property type="protein sequence ID" value="TFB32712.1"/>
    <property type="molecule type" value="Genomic_DNA"/>
</dbReference>
<name>A0A497XVJ9_9SPHI</name>
<dbReference type="RefSeq" id="WP_121285557.1">
    <property type="nucleotide sequence ID" value="NZ_RCCK01000013.1"/>
</dbReference>
<evidence type="ECO:0000313" key="5">
    <source>
        <dbReference type="Proteomes" id="UP000297429"/>
    </source>
</evidence>
<protein>
    <submittedName>
        <fullName evidence="2">NurA domain-containing protein</fullName>
    </submittedName>
</protein>
<dbReference type="Proteomes" id="UP000273898">
    <property type="component" value="Unassembled WGS sequence"/>
</dbReference>
<reference evidence="3 5" key="2">
    <citation type="submission" date="2019-03" db="EMBL/GenBank/DDBJ databases">
        <authorList>
            <person name="He R.-H."/>
        </authorList>
    </citation>
    <scope>NUCLEOTIDE SEQUENCE [LARGE SCALE GENOMIC DNA]</scope>
    <source>
        <strain evidence="3 5">DSM 19624</strain>
    </source>
</reference>
<dbReference type="EMBL" id="RCCK01000013">
    <property type="protein sequence ID" value="RLJ73664.1"/>
    <property type="molecule type" value="Genomic_DNA"/>
</dbReference>
<proteinExistence type="predicted"/>
<gene>
    <name evidence="2" type="ORF">BCL90_3826</name>
    <name evidence="3" type="ORF">E3V97_01350</name>
</gene>
<evidence type="ECO:0000313" key="3">
    <source>
        <dbReference type="EMBL" id="TFB32712.1"/>
    </source>
</evidence>
<reference evidence="2 4" key="1">
    <citation type="submission" date="2018-10" db="EMBL/GenBank/DDBJ databases">
        <title>Genomic Encyclopedia of Archaeal and Bacterial Type Strains, Phase II (KMG-II): from individual species to whole genera.</title>
        <authorList>
            <person name="Goeker M."/>
        </authorList>
    </citation>
    <scope>NUCLEOTIDE SEQUENCE [LARGE SCALE GENOMIC DNA]</scope>
    <source>
        <strain evidence="2 4">DSM 19624</strain>
    </source>
</reference>
<sequence>MSYSSRNGKRPDELASKSSHSHIINDEEVKSFLQQCAYPKSADQVALAENLVHTISYPDQNPIEHIIAVDGGYTSIPVKKTFPSSLITFFQFGELLLNTRDLDEISLMPFISREAMSRIKELERRKLVLPTKNVSYNNNLTLVHAVRRTIHDFFNHRDKEGNSLAATLQWLIYEGYDRPLESYVLSRCPHCTEPRVRLMRNSFNQDYISRSCTVCNKEIYLIDIFRLHEAVDNELGAGGILGYLTNLIEQMNIIHTIRFITENKSELLEKFLFIKDGPLAFFGQTANMHEPVRRLCSFLFKKHNLFLAGLEKSGAFVEHADEIKHLLKPGEVFLLDNRHIYTYILPGPADNPEPYAHTSYYSAKLIFKSRDERMYVITLPVDDENIVLNPQLSDFRNIGAILFNIEKMRCDMYDNSIVPIALANKLISLSNHPTSIILEKFAKKHTK</sequence>
<dbReference type="AlphaFoldDB" id="A0A497XVJ9"/>
<dbReference type="Proteomes" id="UP000297429">
    <property type="component" value="Unassembled WGS sequence"/>
</dbReference>